<dbReference type="PANTHER" id="PTHR10629">
    <property type="entry name" value="CYTOSINE-SPECIFIC METHYLTRANSFERASE"/>
    <property type="match status" value="1"/>
</dbReference>
<dbReference type="EC" id="2.1.1.37" evidence="1"/>
<dbReference type="Gene3D" id="3.90.120.10">
    <property type="entry name" value="DNA Methylase, subunit A, domain 2"/>
    <property type="match status" value="1"/>
</dbReference>
<dbReference type="InterPro" id="IPR029063">
    <property type="entry name" value="SAM-dependent_MTases_sf"/>
</dbReference>
<keyword evidence="3 7" id="KW-0808">Transferase</keyword>
<organism evidence="8 9">
    <name type="scientific">Ochrobactrum teleogrylli</name>
    <dbReference type="NCBI Taxonomy" id="2479765"/>
    <lineage>
        <taxon>Bacteria</taxon>
        <taxon>Pseudomonadati</taxon>
        <taxon>Pseudomonadota</taxon>
        <taxon>Alphaproteobacteria</taxon>
        <taxon>Hyphomicrobiales</taxon>
        <taxon>Brucellaceae</taxon>
        <taxon>Brucella/Ochrobactrum group</taxon>
        <taxon>Ochrobactrum</taxon>
    </lineage>
</organism>
<evidence type="ECO:0000256" key="3">
    <source>
        <dbReference type="ARBA" id="ARBA00022679"/>
    </source>
</evidence>
<accession>A0ABY2Y3W3</accession>
<proteinExistence type="inferred from homology"/>
<dbReference type="Gene3D" id="3.40.50.150">
    <property type="entry name" value="Vaccinia Virus protein VP39"/>
    <property type="match status" value="1"/>
</dbReference>
<dbReference type="Proteomes" id="UP000312784">
    <property type="component" value="Unassembled WGS sequence"/>
</dbReference>
<keyword evidence="5" id="KW-0680">Restriction system</keyword>
<keyword evidence="4 7" id="KW-0949">S-adenosyl-L-methionine</keyword>
<dbReference type="PANTHER" id="PTHR10629:SF52">
    <property type="entry name" value="DNA (CYTOSINE-5)-METHYLTRANSFERASE 1"/>
    <property type="match status" value="1"/>
</dbReference>
<comment type="caution">
    <text evidence="8">The sequence shown here is derived from an EMBL/GenBank/DDBJ whole genome shotgun (WGS) entry which is preliminary data.</text>
</comment>
<evidence type="ECO:0000256" key="1">
    <source>
        <dbReference type="ARBA" id="ARBA00011975"/>
    </source>
</evidence>
<evidence type="ECO:0000256" key="5">
    <source>
        <dbReference type="ARBA" id="ARBA00022747"/>
    </source>
</evidence>
<evidence type="ECO:0000256" key="7">
    <source>
        <dbReference type="PROSITE-ProRule" id="PRU01016"/>
    </source>
</evidence>
<name>A0ABY2Y3W3_9HYPH</name>
<reference evidence="8 9" key="1">
    <citation type="submission" date="2019-06" db="EMBL/GenBank/DDBJ databases">
        <title>Ochrobactrum cricket sp.nov., isolated from the insect Teleogryllus occipitalis living in deserted cropland.</title>
        <authorList>
            <person name="Hu M."/>
        </authorList>
    </citation>
    <scope>NUCLEOTIDE SEQUENCE [LARGE SCALE GENOMIC DNA]</scope>
    <source>
        <strain evidence="8 9">LCB8</strain>
    </source>
</reference>
<evidence type="ECO:0000256" key="4">
    <source>
        <dbReference type="ARBA" id="ARBA00022691"/>
    </source>
</evidence>
<dbReference type="GO" id="GO:0008168">
    <property type="term" value="F:methyltransferase activity"/>
    <property type="evidence" value="ECO:0007669"/>
    <property type="project" value="UniProtKB-KW"/>
</dbReference>
<sequence>MSCGLRNAGFDVIRAYDNWQPAISTYRANIGSHVWAHNLNDILGIGPMLSSLQPDMIAGGPPCQDYSVAGERQEGENANMTKAFAMLVTIARPQWFLMENVEQARRSRVWAEARTILVRAGYGLTEAKLDASYYGVAQSRKRLFIIGRLGERDGFLSSALMEARSEQQTTLGDVFGADCPPIFLYPRFRMNKAVWQACEPAPTIIASSWRPIPEGREVATGTVVPSLAQIGQLQGFPTDWEWRGSSKHENMKLIANAVPVGLAKAIGKVILSRQTGENLPAIQGNFTRWLMQRGRSYQSARNVKSQLLKARRLLGGRTFNDTGIELARLDALPNFQEIAPKIRSDLRAAVRLYAEFLESGMQRAKPEKLDLAA</sequence>
<dbReference type="EMBL" id="VEWL01000007">
    <property type="protein sequence ID" value="TNV15152.1"/>
    <property type="molecule type" value="Genomic_DNA"/>
</dbReference>
<dbReference type="PROSITE" id="PS00094">
    <property type="entry name" value="C5_MTASE_1"/>
    <property type="match status" value="1"/>
</dbReference>
<keyword evidence="9" id="KW-1185">Reference proteome</keyword>
<dbReference type="InterPro" id="IPR050390">
    <property type="entry name" value="C5-Methyltransferase"/>
</dbReference>
<dbReference type="InterPro" id="IPR018117">
    <property type="entry name" value="C5_DNA_meth_AS"/>
</dbReference>
<dbReference type="InterPro" id="IPR001525">
    <property type="entry name" value="C5_MeTfrase"/>
</dbReference>
<evidence type="ECO:0000313" key="8">
    <source>
        <dbReference type="EMBL" id="TNV15152.1"/>
    </source>
</evidence>
<evidence type="ECO:0000256" key="6">
    <source>
        <dbReference type="ARBA" id="ARBA00047422"/>
    </source>
</evidence>
<protein>
    <recommendedName>
        <fullName evidence="1">DNA (cytosine-5-)-methyltransferase</fullName>
        <ecNumber evidence="1">2.1.1.37</ecNumber>
    </recommendedName>
</protein>
<gene>
    <name evidence="8" type="ORF">FIC94_13430</name>
</gene>
<dbReference type="PROSITE" id="PS51679">
    <property type="entry name" value="SAM_MT_C5"/>
    <property type="match status" value="1"/>
</dbReference>
<dbReference type="SUPFAM" id="SSF53335">
    <property type="entry name" value="S-adenosyl-L-methionine-dependent methyltransferases"/>
    <property type="match status" value="1"/>
</dbReference>
<comment type="catalytic activity">
    <reaction evidence="6">
        <text>a 2'-deoxycytidine in DNA + S-adenosyl-L-methionine = a 5-methyl-2'-deoxycytidine in DNA + S-adenosyl-L-homocysteine + H(+)</text>
        <dbReference type="Rhea" id="RHEA:13681"/>
        <dbReference type="Rhea" id="RHEA-COMP:11369"/>
        <dbReference type="Rhea" id="RHEA-COMP:11370"/>
        <dbReference type="ChEBI" id="CHEBI:15378"/>
        <dbReference type="ChEBI" id="CHEBI:57856"/>
        <dbReference type="ChEBI" id="CHEBI:59789"/>
        <dbReference type="ChEBI" id="CHEBI:85452"/>
        <dbReference type="ChEBI" id="CHEBI:85454"/>
        <dbReference type="EC" id="2.1.1.37"/>
    </reaction>
</comment>
<feature type="active site" evidence="7">
    <location>
        <position position="63"/>
    </location>
</feature>
<keyword evidence="2 7" id="KW-0489">Methyltransferase</keyword>
<dbReference type="Pfam" id="PF00145">
    <property type="entry name" value="DNA_methylase"/>
    <property type="match status" value="2"/>
</dbReference>
<dbReference type="PRINTS" id="PR00105">
    <property type="entry name" value="C5METTRFRASE"/>
</dbReference>
<dbReference type="GO" id="GO:0032259">
    <property type="term" value="P:methylation"/>
    <property type="evidence" value="ECO:0007669"/>
    <property type="project" value="UniProtKB-KW"/>
</dbReference>
<evidence type="ECO:0000256" key="2">
    <source>
        <dbReference type="ARBA" id="ARBA00022603"/>
    </source>
</evidence>
<evidence type="ECO:0000313" key="9">
    <source>
        <dbReference type="Proteomes" id="UP000312784"/>
    </source>
</evidence>
<comment type="similarity">
    <text evidence="7">Belongs to the class I-like SAM-binding methyltransferase superfamily. C5-methyltransferase family.</text>
</comment>